<dbReference type="EMBL" id="CP011568">
    <property type="protein sequence ID" value="AKJ68454.1"/>
    <property type="molecule type" value="Genomic_DNA"/>
</dbReference>
<dbReference type="PANTHER" id="PTHR43080:SF26">
    <property type="entry name" value="REGULATORY PROTEIN"/>
    <property type="match status" value="1"/>
</dbReference>
<proteinExistence type="predicted"/>
<dbReference type="STRING" id="445709.ABW99_09730"/>
<evidence type="ECO:0000256" key="2">
    <source>
        <dbReference type="PROSITE-ProRule" id="PRU00703"/>
    </source>
</evidence>
<dbReference type="InterPro" id="IPR046342">
    <property type="entry name" value="CBS_dom_sf"/>
</dbReference>
<dbReference type="PROSITE" id="PS50914">
    <property type="entry name" value="BON"/>
    <property type="match status" value="1"/>
</dbReference>
<dbReference type="InterPro" id="IPR051257">
    <property type="entry name" value="Diverse_CBS-Domain"/>
</dbReference>
<evidence type="ECO:0000259" key="4">
    <source>
        <dbReference type="PROSITE" id="PS51371"/>
    </source>
</evidence>
<dbReference type="InterPro" id="IPR007055">
    <property type="entry name" value="BON_dom"/>
</dbReference>
<dbReference type="PIRSF" id="PIRSF036990">
    <property type="entry name" value="UCP036990_CBS_BON"/>
    <property type="match status" value="1"/>
</dbReference>
<dbReference type="Pfam" id="PF04972">
    <property type="entry name" value="BON"/>
    <property type="match status" value="1"/>
</dbReference>
<feature type="domain" description="CBS" evidence="4">
    <location>
        <begin position="7"/>
        <end position="63"/>
    </location>
</feature>
<keyword evidence="5" id="KW-0418">Kinase</keyword>
<sequence>MRALDVMTPNVISVKPNATIRDVANLFLEHRISGAPVIDDGGKLVGVVSEGDLIRRAEIGTDKPHRSWWLGLFSTDAQAQEYVKSHGLLVADVMTRDVISVDEQTPLGDVASLLETRGIKRVPVLRGGKVVGLVSRANLVQALASSSAPSAADEFVSDREIRERLLAELEDQPWGFAGRGVIVRDGVVHLWGVFRSQAAVDAVRVAAERIPGVKSVVDHTEQPPIPIGL</sequence>
<dbReference type="KEGG" id="ptx:ABW99_09730"/>
<dbReference type="InterPro" id="IPR017080">
    <property type="entry name" value="UCP036990_CBS_BON"/>
</dbReference>
<gene>
    <name evidence="5" type="ORF">ABW99_09730</name>
</gene>
<dbReference type="Gene3D" id="3.30.1340.30">
    <property type="match status" value="1"/>
</dbReference>
<dbReference type="PATRIC" id="fig|445709.3.peg.2081"/>
<dbReference type="Proteomes" id="UP000036700">
    <property type="component" value="Chromosome"/>
</dbReference>
<dbReference type="InterPro" id="IPR000644">
    <property type="entry name" value="CBS_dom"/>
</dbReference>
<keyword evidence="6" id="KW-1185">Reference proteome</keyword>
<dbReference type="GO" id="GO:0016301">
    <property type="term" value="F:kinase activity"/>
    <property type="evidence" value="ECO:0007669"/>
    <property type="project" value="UniProtKB-KW"/>
</dbReference>
<dbReference type="PANTHER" id="PTHR43080">
    <property type="entry name" value="CBS DOMAIN-CONTAINING PROTEIN CBSX3, MITOCHONDRIAL"/>
    <property type="match status" value="1"/>
</dbReference>
<dbReference type="RefSeq" id="WP_047214291.1">
    <property type="nucleotide sequence ID" value="NZ_CP011568.3"/>
</dbReference>
<keyword evidence="1 2" id="KW-0129">CBS domain</keyword>
<organism evidence="5 6">
    <name type="scientific">Pandoraea thiooxydans</name>
    <dbReference type="NCBI Taxonomy" id="445709"/>
    <lineage>
        <taxon>Bacteria</taxon>
        <taxon>Pseudomonadati</taxon>
        <taxon>Pseudomonadota</taxon>
        <taxon>Betaproteobacteria</taxon>
        <taxon>Burkholderiales</taxon>
        <taxon>Burkholderiaceae</taxon>
        <taxon>Pandoraea</taxon>
    </lineage>
</organism>
<dbReference type="AlphaFoldDB" id="A0A0G3ER21"/>
<evidence type="ECO:0000313" key="5">
    <source>
        <dbReference type="EMBL" id="AKJ68454.1"/>
    </source>
</evidence>
<protein>
    <submittedName>
        <fullName evidence="5">Histidine kinase</fullName>
    </submittedName>
</protein>
<evidence type="ECO:0000313" key="6">
    <source>
        <dbReference type="Proteomes" id="UP000036700"/>
    </source>
</evidence>
<evidence type="ECO:0000259" key="3">
    <source>
        <dbReference type="PROSITE" id="PS50914"/>
    </source>
</evidence>
<dbReference type="Pfam" id="PF00571">
    <property type="entry name" value="CBS"/>
    <property type="match status" value="2"/>
</dbReference>
<reference evidence="6" key="1">
    <citation type="submission" date="2015-06" db="EMBL/GenBank/DDBJ databases">
        <authorList>
            <person name="Lim Y.L."/>
            <person name="Ee R."/>
            <person name="Yong D."/>
            <person name="How K.Y."/>
            <person name="Yin W.F."/>
            <person name="Chan K.G."/>
        </authorList>
    </citation>
    <scope>NUCLEOTIDE SEQUENCE [LARGE SCALE GENOMIC DNA]</scope>
    <source>
        <strain evidence="6">DSM 25325</strain>
    </source>
</reference>
<name>A0A0G3ER21_9BURK</name>
<evidence type="ECO:0000256" key="1">
    <source>
        <dbReference type="ARBA" id="ARBA00023122"/>
    </source>
</evidence>
<feature type="domain" description="CBS" evidence="4">
    <location>
        <begin position="94"/>
        <end position="150"/>
    </location>
</feature>
<dbReference type="Gene3D" id="3.10.580.10">
    <property type="entry name" value="CBS-domain"/>
    <property type="match status" value="1"/>
</dbReference>
<dbReference type="CDD" id="cd04586">
    <property type="entry name" value="CBS_pair_BON_assoc"/>
    <property type="match status" value="1"/>
</dbReference>
<dbReference type="OrthoDB" id="9790355at2"/>
<keyword evidence="5" id="KW-0808">Transferase</keyword>
<dbReference type="PROSITE" id="PS51371">
    <property type="entry name" value="CBS"/>
    <property type="match status" value="2"/>
</dbReference>
<feature type="domain" description="BON" evidence="3">
    <location>
        <begin position="157"/>
        <end position="224"/>
    </location>
</feature>
<dbReference type="SUPFAM" id="SSF54631">
    <property type="entry name" value="CBS-domain pair"/>
    <property type="match status" value="1"/>
</dbReference>
<accession>A0A0G3ER21</accession>
<dbReference type="SMART" id="SM00116">
    <property type="entry name" value="CBS"/>
    <property type="match status" value="2"/>
</dbReference>